<dbReference type="Proteomes" id="UP000436989">
    <property type="component" value="Unassembled WGS sequence"/>
</dbReference>
<evidence type="ECO:0000256" key="1">
    <source>
        <dbReference type="SAM" id="MobiDB-lite"/>
    </source>
</evidence>
<reference evidence="2 3" key="1">
    <citation type="submission" date="2019-12" db="EMBL/GenBank/DDBJ databases">
        <authorList>
            <person name="Shi Y."/>
        </authorList>
    </citation>
    <scope>NUCLEOTIDE SEQUENCE [LARGE SCALE GENOMIC DNA]</scope>
    <source>
        <strain evidence="2 3">JCM 17929</strain>
    </source>
</reference>
<dbReference type="EMBL" id="WOGU01000006">
    <property type="protein sequence ID" value="MUN63239.1"/>
    <property type="molecule type" value="Genomic_DNA"/>
</dbReference>
<dbReference type="RefSeq" id="WP_156269151.1">
    <property type="nucleotide sequence ID" value="NZ_WOGU01000006.1"/>
</dbReference>
<feature type="compositionally biased region" description="Basic and acidic residues" evidence="1">
    <location>
        <begin position="86"/>
        <end position="101"/>
    </location>
</feature>
<name>A0A6N8GKG7_9MICC</name>
<proteinExistence type="predicted"/>
<protein>
    <submittedName>
        <fullName evidence="2">Uncharacterized protein</fullName>
    </submittedName>
</protein>
<comment type="caution">
    <text evidence="2">The sequence shown here is derived from an EMBL/GenBank/DDBJ whole genome shotgun (WGS) entry which is preliminary data.</text>
</comment>
<feature type="region of interest" description="Disordered" evidence="1">
    <location>
        <begin position="74"/>
        <end position="122"/>
    </location>
</feature>
<sequence>MDDDEGIGHEQARRLRATMVAAGIDRGRLWLSYFSIGGEASELEVDAYLHHSLSLTPLQRDLLAQAANELVAAQAPPPAPYVDDLLGERRAPRGDSTRTDRQVPVQDGDVLDRDDPTDPEDR</sequence>
<dbReference type="AlphaFoldDB" id="A0A6N8GKG7"/>
<accession>A0A6N8GKG7</accession>
<organism evidence="2 3">
    <name type="scientific">Kocuria sediminis</name>
    <dbReference type="NCBI Taxonomy" id="1038857"/>
    <lineage>
        <taxon>Bacteria</taxon>
        <taxon>Bacillati</taxon>
        <taxon>Actinomycetota</taxon>
        <taxon>Actinomycetes</taxon>
        <taxon>Micrococcales</taxon>
        <taxon>Micrococcaceae</taxon>
        <taxon>Kocuria</taxon>
    </lineage>
</organism>
<gene>
    <name evidence="2" type="ORF">GMA12_08820</name>
</gene>
<keyword evidence="3" id="KW-1185">Reference proteome</keyword>
<evidence type="ECO:0000313" key="3">
    <source>
        <dbReference type="Proteomes" id="UP000436989"/>
    </source>
</evidence>
<evidence type="ECO:0000313" key="2">
    <source>
        <dbReference type="EMBL" id="MUN63239.1"/>
    </source>
</evidence>